<evidence type="ECO:0000256" key="5">
    <source>
        <dbReference type="HAMAP-Rule" id="MF_00081"/>
    </source>
</evidence>
<evidence type="ECO:0000256" key="2">
    <source>
        <dbReference type="ARBA" id="ARBA00023015"/>
    </source>
</evidence>
<dbReference type="Gene3D" id="3.30.390.60">
    <property type="entry name" value="Heat-inducible transcription repressor hrca homolog, domain 3"/>
    <property type="match status" value="1"/>
</dbReference>
<dbReference type="HAMAP" id="MF_00081">
    <property type="entry name" value="HrcA"/>
    <property type="match status" value="1"/>
</dbReference>
<evidence type="ECO:0000256" key="1">
    <source>
        <dbReference type="ARBA" id="ARBA00022491"/>
    </source>
</evidence>
<dbReference type="SUPFAM" id="SSF46785">
    <property type="entry name" value="Winged helix' DNA-binding domain"/>
    <property type="match status" value="1"/>
</dbReference>
<dbReference type="InterPro" id="IPR023120">
    <property type="entry name" value="WHTH_transcript_rep_HrcA_IDD"/>
</dbReference>
<keyword evidence="3 5" id="KW-0346">Stress response</keyword>
<protein>
    <recommendedName>
        <fullName evidence="5">Heat-inducible transcription repressor HrcA</fullName>
    </recommendedName>
</protein>
<dbReference type="Pfam" id="PF01628">
    <property type="entry name" value="HrcA"/>
    <property type="match status" value="1"/>
</dbReference>
<dbReference type="PANTHER" id="PTHR34824">
    <property type="entry name" value="HEAT-INDUCIBLE TRANSCRIPTION REPRESSOR HRCA"/>
    <property type="match status" value="1"/>
</dbReference>
<sequence>MLSDRQLYIIKAIVELYAKHGEPIGSKTLIEFKKLDYSSATIRNDMKALEMAGLLEKTHTSSGRIPSEKGYRFYVDNLSKLLQAEEDTEEKDLNYQMLFETLDNPFQRISDIIQSSAKILSTLTNYTAFILGPEAEHNKLISFRVTPIANRQMMAIIVTDNGRVENLIFQLPPSIDYSSMVKMVRIIEEELVGQTLYEVYRRLNNDIPKLIHRYAANVENVFQDIIGIFEQTSDKTLYVDGELNLIDFMKEENLNHFKSVYQLLDDNKNLLNLLAHNSSDTINVRIGGELEFNELSDFSLITADYNVKDYGSGIIAILGPTNMAYQKNIQLIEAFQNVLPVVIERYYQHHDD</sequence>
<dbReference type="InterPro" id="IPR029016">
    <property type="entry name" value="GAF-like_dom_sf"/>
</dbReference>
<evidence type="ECO:0000259" key="6">
    <source>
        <dbReference type="Pfam" id="PF01628"/>
    </source>
</evidence>
<dbReference type="InterPro" id="IPR036390">
    <property type="entry name" value="WH_DNA-bd_sf"/>
</dbReference>
<comment type="similarity">
    <text evidence="5">Belongs to the HrcA family.</text>
</comment>
<evidence type="ECO:0000313" key="9">
    <source>
        <dbReference type="Proteomes" id="UP001171751"/>
    </source>
</evidence>
<evidence type="ECO:0000256" key="3">
    <source>
        <dbReference type="ARBA" id="ARBA00023016"/>
    </source>
</evidence>
<reference evidence="8" key="1">
    <citation type="submission" date="2023-07" db="EMBL/GenBank/DDBJ databases">
        <title>Between Cages and Wild: Unraveling the Impact of Captivity on Animal Microbiomes and Antimicrobial Resistance.</title>
        <authorList>
            <person name="Schmartz G.P."/>
            <person name="Rehner J."/>
            <person name="Schuff M.J."/>
            <person name="Becker S.L."/>
            <person name="Kravczyk M."/>
            <person name="Gurevich A."/>
            <person name="Francke R."/>
            <person name="Mueller R."/>
            <person name="Keller V."/>
            <person name="Keller A."/>
        </authorList>
    </citation>
    <scope>NUCLEOTIDE SEQUENCE</scope>
    <source>
        <strain evidence="8">S39M_St_73</strain>
    </source>
</reference>
<name>A0AA43RKE2_9LACT</name>
<dbReference type="InterPro" id="IPR021153">
    <property type="entry name" value="HrcA_C"/>
</dbReference>
<evidence type="ECO:0000313" key="8">
    <source>
        <dbReference type="EMBL" id="MDO5456762.1"/>
    </source>
</evidence>
<evidence type="ECO:0000256" key="4">
    <source>
        <dbReference type="ARBA" id="ARBA00023163"/>
    </source>
</evidence>
<proteinExistence type="inferred from homology"/>
<dbReference type="AlphaFoldDB" id="A0AA43RKE2"/>
<evidence type="ECO:0000259" key="7">
    <source>
        <dbReference type="Pfam" id="PF03444"/>
    </source>
</evidence>
<dbReference type="Gene3D" id="3.30.450.40">
    <property type="match status" value="1"/>
</dbReference>
<keyword evidence="1 5" id="KW-0678">Repressor</keyword>
<dbReference type="Pfam" id="PF03444">
    <property type="entry name" value="WHD_HrcA"/>
    <property type="match status" value="1"/>
</dbReference>
<keyword evidence="9" id="KW-1185">Reference proteome</keyword>
<feature type="domain" description="Heat-inducible transcription repressor HrcA C-terminal" evidence="6">
    <location>
        <begin position="111"/>
        <end position="329"/>
    </location>
</feature>
<dbReference type="InterPro" id="IPR005104">
    <property type="entry name" value="WHTH_HrcA_DNA-bd"/>
</dbReference>
<keyword evidence="2 5" id="KW-0805">Transcription regulation</keyword>
<comment type="caution">
    <text evidence="8">The sequence shown here is derived from an EMBL/GenBank/DDBJ whole genome shotgun (WGS) entry which is preliminary data.</text>
</comment>
<dbReference type="NCBIfam" id="TIGR00331">
    <property type="entry name" value="hrcA"/>
    <property type="match status" value="1"/>
</dbReference>
<feature type="domain" description="Winged helix-turn-helix transcription repressor HrcA DNA-binding" evidence="7">
    <location>
        <begin position="1"/>
        <end position="72"/>
    </location>
</feature>
<accession>A0AA43RKE2</accession>
<dbReference type="SUPFAM" id="SSF55781">
    <property type="entry name" value="GAF domain-like"/>
    <property type="match status" value="1"/>
</dbReference>
<dbReference type="Gene3D" id="1.10.10.10">
    <property type="entry name" value="Winged helix-like DNA-binding domain superfamily/Winged helix DNA-binding domain"/>
    <property type="match status" value="1"/>
</dbReference>
<organism evidence="8 9">
    <name type="scientific">Atopococcus tabaci</name>
    <dbReference type="NCBI Taxonomy" id="269774"/>
    <lineage>
        <taxon>Bacteria</taxon>
        <taxon>Bacillati</taxon>
        <taxon>Bacillota</taxon>
        <taxon>Bacilli</taxon>
        <taxon>Lactobacillales</taxon>
        <taxon>Carnobacteriaceae</taxon>
        <taxon>Atopococcus</taxon>
    </lineage>
</organism>
<dbReference type="EMBL" id="JAUNQW010000001">
    <property type="protein sequence ID" value="MDO5456762.1"/>
    <property type="molecule type" value="Genomic_DNA"/>
</dbReference>
<comment type="function">
    <text evidence="5">Negative regulator of class I heat shock genes (grpE-dnaK-dnaJ and groELS operons). Prevents heat-shock induction of these operons.</text>
</comment>
<dbReference type="InterPro" id="IPR036388">
    <property type="entry name" value="WH-like_DNA-bd_sf"/>
</dbReference>
<dbReference type="PANTHER" id="PTHR34824:SF1">
    <property type="entry name" value="HEAT-INDUCIBLE TRANSCRIPTION REPRESSOR HRCA"/>
    <property type="match status" value="1"/>
</dbReference>
<dbReference type="PIRSF" id="PIRSF005485">
    <property type="entry name" value="HrcA"/>
    <property type="match status" value="1"/>
</dbReference>
<gene>
    <name evidence="5 8" type="primary">hrcA</name>
    <name evidence="8" type="ORF">Q4F26_00315</name>
</gene>
<dbReference type="InterPro" id="IPR002571">
    <property type="entry name" value="HrcA"/>
</dbReference>
<dbReference type="GO" id="GO:0045892">
    <property type="term" value="P:negative regulation of DNA-templated transcription"/>
    <property type="evidence" value="ECO:0007669"/>
    <property type="project" value="UniProtKB-UniRule"/>
</dbReference>
<keyword evidence="4 5" id="KW-0804">Transcription</keyword>
<dbReference type="GO" id="GO:0003677">
    <property type="term" value="F:DNA binding"/>
    <property type="evidence" value="ECO:0007669"/>
    <property type="project" value="InterPro"/>
</dbReference>
<dbReference type="Proteomes" id="UP001171751">
    <property type="component" value="Unassembled WGS sequence"/>
</dbReference>